<comment type="caution">
    <text evidence="3">The sequence shown here is derived from an EMBL/GenBank/DDBJ whole genome shotgun (WGS) entry which is preliminary data.</text>
</comment>
<dbReference type="GO" id="GO:0008270">
    <property type="term" value="F:zinc ion binding"/>
    <property type="evidence" value="ECO:0007669"/>
    <property type="project" value="InterPro"/>
</dbReference>
<protein>
    <submittedName>
        <fullName evidence="3">N-acyl-phosphatidylethanolamine-hydrolyzing phospholipase D isoform X1</fullName>
    </submittedName>
</protein>
<dbReference type="PANTHER" id="PTHR15032">
    <property type="entry name" value="N-ACYL-PHOSPHATIDYLETHANOLAMINE-HYDROLYZING PHOSPHOLIPASE D"/>
    <property type="match status" value="1"/>
</dbReference>
<dbReference type="Gene3D" id="3.60.15.10">
    <property type="entry name" value="Ribonuclease Z/Hydroxyacylglutathione hydrolase-like"/>
    <property type="match status" value="1"/>
</dbReference>
<evidence type="ECO:0000259" key="2">
    <source>
        <dbReference type="Pfam" id="PF12706"/>
    </source>
</evidence>
<dbReference type="PIRSF" id="PIRSF038896">
    <property type="entry name" value="NAPE-PLD"/>
    <property type="match status" value="1"/>
</dbReference>
<dbReference type="Proteomes" id="UP000243217">
    <property type="component" value="Unassembled WGS sequence"/>
</dbReference>
<dbReference type="InterPro" id="IPR001279">
    <property type="entry name" value="Metallo-B-lactamas"/>
</dbReference>
<feature type="binding site" evidence="1">
    <location>
        <position position="281"/>
    </location>
    <ligand>
        <name>an N-acyl-1,2-diacyl-sn-glycero-3-phosphoethanolamine</name>
        <dbReference type="ChEBI" id="CHEBI:62537"/>
    </ligand>
</feature>
<dbReference type="OrthoDB" id="332863at2759"/>
<dbReference type="STRING" id="74557.A0A1V9Z796"/>
<evidence type="ECO:0000313" key="3">
    <source>
        <dbReference type="EMBL" id="OQR93811.1"/>
    </source>
</evidence>
<dbReference type="Pfam" id="PF12706">
    <property type="entry name" value="Lactamase_B_2"/>
    <property type="match status" value="1"/>
</dbReference>
<dbReference type="SUPFAM" id="SSF56281">
    <property type="entry name" value="Metallo-hydrolase/oxidoreductase"/>
    <property type="match status" value="1"/>
</dbReference>
<keyword evidence="4" id="KW-1185">Reference proteome</keyword>
<dbReference type="InterPro" id="IPR024884">
    <property type="entry name" value="NAPE-PLD"/>
</dbReference>
<name>A0A1V9Z796_9STRA</name>
<dbReference type="GO" id="GO:0070290">
    <property type="term" value="F:N-acylphosphatidylethanolamine-specific phospholipase D activity"/>
    <property type="evidence" value="ECO:0007669"/>
    <property type="project" value="InterPro"/>
</dbReference>
<organism evidence="3 4">
    <name type="scientific">Thraustotheca clavata</name>
    <dbReference type="NCBI Taxonomy" id="74557"/>
    <lineage>
        <taxon>Eukaryota</taxon>
        <taxon>Sar</taxon>
        <taxon>Stramenopiles</taxon>
        <taxon>Oomycota</taxon>
        <taxon>Saprolegniomycetes</taxon>
        <taxon>Saprolegniales</taxon>
        <taxon>Achlyaceae</taxon>
        <taxon>Thraustotheca</taxon>
    </lineage>
</organism>
<proteinExistence type="predicted"/>
<dbReference type="GO" id="GO:0005737">
    <property type="term" value="C:cytoplasm"/>
    <property type="evidence" value="ECO:0007669"/>
    <property type="project" value="TreeGrafter"/>
</dbReference>
<evidence type="ECO:0000256" key="1">
    <source>
        <dbReference type="PIRSR" id="PIRSR038896-50"/>
    </source>
</evidence>
<feature type="binding site" evidence="1">
    <location>
        <position position="145"/>
    </location>
    <ligand>
        <name>an N-acyl-1,2-diacyl-sn-glycero-3-phosphoethanolamine</name>
        <dbReference type="ChEBI" id="CHEBI:62537"/>
    </ligand>
</feature>
<dbReference type="PANTHER" id="PTHR15032:SF4">
    <property type="entry name" value="N-ACYL-PHOSPHATIDYLETHANOLAMINE-HYDROLYZING PHOSPHOLIPASE D"/>
    <property type="match status" value="1"/>
</dbReference>
<dbReference type="InterPro" id="IPR036866">
    <property type="entry name" value="RibonucZ/Hydroxyglut_hydro"/>
</dbReference>
<sequence>MSYREEDLKPAQRDSSGYFLFPEHWNFQQTTLGKFLKYRWTNSPPGPQVPTDKAELDATLPVLKPSFEEKIPQDHARVTWLGHASVLLEIPIDDHGQRVTLLTDPVYSERCSPYQWIGPKRYRPPPLQVHELPEIDVVLLSHNHYDHLDDTTITKLNQRFPKLKWYVPLENSMYLTPLGVPKENIIEQNWWDSTKATFHGSGELHFSLVPVQHYSRRGIMDQNRALWGGWVVQGLGGSFFFSGDTAYCSTFKAIHHRFGKHSFSAIPIGAYEPRELFGVQHCDPAEAVQIHKEVESLSSLGIHWGTWTLTFEHYLEPKEKLSEIMAKETECPRDSFYTLNHGASKFVKWVLD</sequence>
<dbReference type="EMBL" id="JNBS01002230">
    <property type="protein sequence ID" value="OQR93811.1"/>
    <property type="molecule type" value="Genomic_DNA"/>
</dbReference>
<reference evidence="3 4" key="1">
    <citation type="journal article" date="2014" name="Genome Biol. Evol.">
        <title>The secreted proteins of Achlya hypogyna and Thraustotheca clavata identify the ancestral oomycete secretome and reveal gene acquisitions by horizontal gene transfer.</title>
        <authorList>
            <person name="Misner I."/>
            <person name="Blouin N."/>
            <person name="Leonard G."/>
            <person name="Richards T.A."/>
            <person name="Lane C.E."/>
        </authorList>
    </citation>
    <scope>NUCLEOTIDE SEQUENCE [LARGE SCALE GENOMIC DNA]</scope>
    <source>
        <strain evidence="3 4">ATCC 34112</strain>
    </source>
</reference>
<feature type="domain" description="Metallo-beta-lactamase" evidence="2">
    <location>
        <begin position="101"/>
        <end position="304"/>
    </location>
</feature>
<evidence type="ECO:0000313" key="4">
    <source>
        <dbReference type="Proteomes" id="UP000243217"/>
    </source>
</evidence>
<accession>A0A1V9Z796</accession>
<gene>
    <name evidence="3" type="ORF">THRCLA_08341</name>
</gene>
<dbReference type="AlphaFoldDB" id="A0A1V9Z796"/>